<feature type="domain" description="Transposase IS200-like" evidence="1">
    <location>
        <begin position="9"/>
        <end position="153"/>
    </location>
</feature>
<dbReference type="GO" id="GO:0006313">
    <property type="term" value="P:DNA transposition"/>
    <property type="evidence" value="ECO:0007669"/>
    <property type="project" value="InterPro"/>
</dbReference>
<dbReference type="SUPFAM" id="SSF143422">
    <property type="entry name" value="Transposase IS200-like"/>
    <property type="match status" value="1"/>
</dbReference>
<protein>
    <recommendedName>
        <fullName evidence="1">Transposase IS200-like domain-containing protein</fullName>
    </recommendedName>
</protein>
<dbReference type="EMBL" id="MGAF01000004">
    <property type="protein sequence ID" value="OGK42815.1"/>
    <property type="molecule type" value="Genomic_DNA"/>
</dbReference>
<organism evidence="2 3">
    <name type="scientific">Candidatus Roizmanbacteria bacterium RIFCSPLOWO2_01_FULL_35_13</name>
    <dbReference type="NCBI Taxonomy" id="1802055"/>
    <lineage>
        <taxon>Bacteria</taxon>
        <taxon>Candidatus Roizmaniibacteriota</taxon>
    </lineage>
</organism>
<dbReference type="Proteomes" id="UP000179270">
    <property type="component" value="Unassembled WGS sequence"/>
</dbReference>
<dbReference type="GO" id="GO:0003677">
    <property type="term" value="F:DNA binding"/>
    <property type="evidence" value="ECO:0007669"/>
    <property type="project" value="InterPro"/>
</dbReference>
<dbReference type="InterPro" id="IPR036515">
    <property type="entry name" value="Transposase_17_sf"/>
</dbReference>
<proteinExistence type="predicted"/>
<accession>A0A1F7IHM2</accession>
<reference evidence="2 3" key="1">
    <citation type="journal article" date="2016" name="Nat. Commun.">
        <title>Thousands of microbial genomes shed light on interconnected biogeochemical processes in an aquifer system.</title>
        <authorList>
            <person name="Anantharaman K."/>
            <person name="Brown C.T."/>
            <person name="Hug L.A."/>
            <person name="Sharon I."/>
            <person name="Castelle C.J."/>
            <person name="Probst A.J."/>
            <person name="Thomas B.C."/>
            <person name="Singh A."/>
            <person name="Wilkins M.J."/>
            <person name="Karaoz U."/>
            <person name="Brodie E.L."/>
            <person name="Williams K.H."/>
            <person name="Hubbard S.S."/>
            <person name="Banfield J.F."/>
        </authorList>
    </citation>
    <scope>NUCLEOTIDE SEQUENCE [LARGE SCALE GENOMIC DNA]</scope>
</reference>
<comment type="caution">
    <text evidence="2">The sequence shown here is derived from an EMBL/GenBank/DDBJ whole genome shotgun (WGS) entry which is preliminary data.</text>
</comment>
<dbReference type="AlphaFoldDB" id="A0A1F7IHM2"/>
<dbReference type="STRING" id="1802055.A3A74_01240"/>
<evidence type="ECO:0000313" key="3">
    <source>
        <dbReference type="Proteomes" id="UP000179270"/>
    </source>
</evidence>
<dbReference type="SMART" id="SM01321">
    <property type="entry name" value="Y1_Tnp"/>
    <property type="match status" value="1"/>
</dbReference>
<gene>
    <name evidence="2" type="ORF">A3A74_01240</name>
</gene>
<dbReference type="Gene3D" id="3.30.70.1290">
    <property type="entry name" value="Transposase IS200-like"/>
    <property type="match status" value="1"/>
</dbReference>
<dbReference type="InterPro" id="IPR002686">
    <property type="entry name" value="Transposase_17"/>
</dbReference>
<name>A0A1F7IHM2_9BACT</name>
<evidence type="ECO:0000259" key="1">
    <source>
        <dbReference type="SMART" id="SM01321"/>
    </source>
</evidence>
<sequence>MPGRDIKFVNGGIYHIFNKTIDKSRIFDDESLTYLFLDLLKYYRSSKSVIRYSNYKKMPSDLKEFYNQQIIIRKYFFIDLYCFNIMPTHFHLLIKQNNEGGISHFMSDLINSFTRFYNIKFDHHGSLFFKPFRAVHVRTEEQCKHVTRYIHLNRYSSGLVKIIGDIFIRPDSSLPRYSSIDKDDLIEKKFMLSLFGNDILRYKKFILDQADYQRSLERLKYIKKWL</sequence>
<dbReference type="PANTHER" id="PTHR34322:SF2">
    <property type="entry name" value="TRANSPOSASE IS200-LIKE DOMAIN-CONTAINING PROTEIN"/>
    <property type="match status" value="1"/>
</dbReference>
<dbReference type="GO" id="GO:0004803">
    <property type="term" value="F:transposase activity"/>
    <property type="evidence" value="ECO:0007669"/>
    <property type="project" value="InterPro"/>
</dbReference>
<dbReference type="PANTHER" id="PTHR34322">
    <property type="entry name" value="TRANSPOSASE, Y1_TNP DOMAIN-CONTAINING"/>
    <property type="match status" value="1"/>
</dbReference>
<evidence type="ECO:0000313" key="2">
    <source>
        <dbReference type="EMBL" id="OGK42815.1"/>
    </source>
</evidence>
<dbReference type="Pfam" id="PF01797">
    <property type="entry name" value="Y1_Tnp"/>
    <property type="match status" value="1"/>
</dbReference>